<dbReference type="STRING" id="1287727.SAMN05443999_109133"/>
<dbReference type="Proteomes" id="UP000199582">
    <property type="component" value="Unassembled WGS sequence"/>
</dbReference>
<evidence type="ECO:0000313" key="2">
    <source>
        <dbReference type="Proteomes" id="UP000199582"/>
    </source>
</evidence>
<dbReference type="RefSeq" id="WP_175544796.1">
    <property type="nucleotide sequence ID" value="NZ_FOAG01000009.1"/>
</dbReference>
<accession>A0A1H7U2A4</accession>
<dbReference type="EMBL" id="FOAG01000009">
    <property type="protein sequence ID" value="SEL90909.1"/>
    <property type="molecule type" value="Genomic_DNA"/>
</dbReference>
<keyword evidence="2" id="KW-1185">Reference proteome</keyword>
<sequence>MTRGIHGTQQGITTIIAQQNVVRALVLPVRAVVLDMGWIVFDGIAAGVRENEELRAEYLAIRGAAPTVPQRRP</sequence>
<gene>
    <name evidence="1" type="ORF">SAMN05443999_109133</name>
</gene>
<keyword evidence="1" id="KW-0547">Nucleotide-binding</keyword>
<dbReference type="AlphaFoldDB" id="A0A1H7U2A4"/>
<keyword evidence="1" id="KW-0067">ATP-binding</keyword>
<name>A0A1H7U2A4_9RHOB</name>
<evidence type="ECO:0000313" key="1">
    <source>
        <dbReference type="EMBL" id="SEL90909.1"/>
    </source>
</evidence>
<proteinExistence type="predicted"/>
<protein>
    <submittedName>
        <fullName evidence="1">Branched-chain amino acid transport system ATP-binding protein</fullName>
    </submittedName>
</protein>
<reference evidence="1 2" key="1">
    <citation type="submission" date="2016-10" db="EMBL/GenBank/DDBJ databases">
        <authorList>
            <person name="de Groot N.N."/>
        </authorList>
    </citation>
    <scope>NUCLEOTIDE SEQUENCE [LARGE SCALE GENOMIC DNA]</scope>
    <source>
        <strain evidence="1 2">DSM 100674</strain>
    </source>
</reference>
<organism evidence="1 2">
    <name type="scientific">Roseovarius azorensis</name>
    <dbReference type="NCBI Taxonomy" id="1287727"/>
    <lineage>
        <taxon>Bacteria</taxon>
        <taxon>Pseudomonadati</taxon>
        <taxon>Pseudomonadota</taxon>
        <taxon>Alphaproteobacteria</taxon>
        <taxon>Rhodobacterales</taxon>
        <taxon>Roseobacteraceae</taxon>
        <taxon>Roseovarius</taxon>
    </lineage>
</organism>
<dbReference type="GO" id="GO:0005524">
    <property type="term" value="F:ATP binding"/>
    <property type="evidence" value="ECO:0007669"/>
    <property type="project" value="UniProtKB-KW"/>
</dbReference>